<gene>
    <name evidence="4" type="ORF">Ami3637_10385</name>
</gene>
<dbReference type="SUPFAM" id="SSF141868">
    <property type="entry name" value="EAL domain-like"/>
    <property type="match status" value="1"/>
</dbReference>
<keyword evidence="1" id="KW-0472">Membrane</keyword>
<dbReference type="Pfam" id="PF00563">
    <property type="entry name" value="EAL"/>
    <property type="match status" value="1"/>
</dbReference>
<dbReference type="SMART" id="SM00052">
    <property type="entry name" value="EAL"/>
    <property type="match status" value="1"/>
</dbReference>
<reference evidence="4 5" key="1">
    <citation type="submission" date="2020-01" db="EMBL/GenBank/DDBJ databases">
        <title>Genomic analysis of Aminipila sp. CBA3637.</title>
        <authorList>
            <person name="Kim Y.B."/>
            <person name="Roh S.W."/>
        </authorList>
    </citation>
    <scope>NUCLEOTIDE SEQUENCE [LARGE SCALE GENOMIC DNA]</scope>
    <source>
        <strain evidence="4 5">CBA3637</strain>
    </source>
</reference>
<feature type="domain" description="EAL" evidence="2">
    <location>
        <begin position="638"/>
        <end position="884"/>
    </location>
</feature>
<accession>A0A6P1MFT6</accession>
<dbReference type="EMBL" id="CP047591">
    <property type="protein sequence ID" value="QHI72757.1"/>
    <property type="molecule type" value="Genomic_DNA"/>
</dbReference>
<proteinExistence type="predicted"/>
<dbReference type="PROSITE" id="PS50883">
    <property type="entry name" value="EAL"/>
    <property type="match status" value="1"/>
</dbReference>
<dbReference type="Proteomes" id="UP000463883">
    <property type="component" value="Chromosome"/>
</dbReference>
<sequence length="884" mass="102882">MVLKAAERFYLTLEVDMDSMTVILIKDGKEGRTYDASQYFQYFVEYGVRKTDVVQLQEHFCIDYFQNMLVTGKNNESFEFCVQFAGEDYKILKCKMRLMESRNNNVIKILLEDISHKRVQQLVYIRKHFQQSSQKPYIKTFDIKFEEEKNNNIKKLKRYKIGIVIICLLCTTISVVFFQDIYAKRLDKAAEDTLYSCKSTNQFIAQQLSCISHNLFTFNNLTSSIGTQLTKNKIKDYVEAEKKEYGYETIFFVDEKEHIFYTEDSADSDDHLNFKDSFDYGGKEGFFATTDYLNGSALISYITPVDNLIIDGTKYKEIVTIFDLNKICSPFFITANSNRYDTIIIDKNGNILWGRSSEILMPANQQNFFEYLNGSTVKIKPEYSPLILSRKFEDRYSGIFDFTVGGQRRFAAYTPLEIEDLYLVSISKAGNLSVEGIKLLTLSILTWGMFLTLPVLFLSYQIRRIKEEKELLESMAYSDDVTRGMNINYFDKRAKEIISQMECQYALIDTNLSNFGLYNSKYGHVRGDELIRSVFLGISKYMDDDELVCRNYAEHMMILMKYEGENQLEERLVKIGKCIIETNFKLEFGIYVIRDMTMDLDLAKERAGMALKNEINKQKNNIIISYYDVKLLEKVLFEKKLENTMYRAFRNGEFKIYVEPRYNLKTRALCNGDAYAVWDHPEKGTLGPEQYIGVFERRGLIMCLDSFIFEEICKKIKAHLDKDRNCLPISITLHRNHFNATDFINKFKRIKERYKIPGECFSFEISEELISEKINLIERIVGCIHEMGSFCIIGQYTGRYMPLEILYKIGVDFIKFKGTMLDEKLPEEMILAIIKIVKAVNAKAIVTGVSKQSHIAYLTQMDCDEAKGDVFAKNISLDEYINIL</sequence>
<dbReference type="PANTHER" id="PTHR33121:SF79">
    <property type="entry name" value="CYCLIC DI-GMP PHOSPHODIESTERASE PDED-RELATED"/>
    <property type="match status" value="1"/>
</dbReference>
<dbReference type="SUPFAM" id="SSF55073">
    <property type="entry name" value="Nucleotide cyclase"/>
    <property type="match status" value="1"/>
</dbReference>
<dbReference type="Pfam" id="PF00990">
    <property type="entry name" value="GGDEF"/>
    <property type="match status" value="1"/>
</dbReference>
<dbReference type="PANTHER" id="PTHR33121">
    <property type="entry name" value="CYCLIC DI-GMP PHOSPHODIESTERASE PDEF"/>
    <property type="match status" value="1"/>
</dbReference>
<evidence type="ECO:0000313" key="5">
    <source>
        <dbReference type="Proteomes" id="UP000463883"/>
    </source>
</evidence>
<keyword evidence="1" id="KW-0812">Transmembrane</keyword>
<dbReference type="GO" id="GO:0071111">
    <property type="term" value="F:cyclic-guanylate-specific phosphodiesterase activity"/>
    <property type="evidence" value="ECO:0007669"/>
    <property type="project" value="InterPro"/>
</dbReference>
<evidence type="ECO:0000313" key="4">
    <source>
        <dbReference type="EMBL" id="QHI72757.1"/>
    </source>
</evidence>
<dbReference type="InterPro" id="IPR035919">
    <property type="entry name" value="EAL_sf"/>
</dbReference>
<dbReference type="SMART" id="SM00267">
    <property type="entry name" value="GGDEF"/>
    <property type="match status" value="1"/>
</dbReference>
<protein>
    <submittedName>
        <fullName evidence="4">EAL domain-containing protein</fullName>
    </submittedName>
</protein>
<feature type="transmembrane region" description="Helical" evidence="1">
    <location>
        <begin position="159"/>
        <end position="178"/>
    </location>
</feature>
<dbReference type="KEGG" id="amic:Ami3637_10385"/>
<dbReference type="RefSeq" id="WP_162362524.1">
    <property type="nucleotide sequence ID" value="NZ_CP047591.1"/>
</dbReference>
<dbReference type="CDD" id="cd01948">
    <property type="entry name" value="EAL"/>
    <property type="match status" value="1"/>
</dbReference>
<dbReference type="InterPro" id="IPR000160">
    <property type="entry name" value="GGDEF_dom"/>
</dbReference>
<dbReference type="AlphaFoldDB" id="A0A6P1MFT6"/>
<dbReference type="InterPro" id="IPR043128">
    <property type="entry name" value="Rev_trsase/Diguanyl_cyclase"/>
</dbReference>
<evidence type="ECO:0000259" key="3">
    <source>
        <dbReference type="PROSITE" id="PS50887"/>
    </source>
</evidence>
<keyword evidence="1" id="KW-1133">Transmembrane helix</keyword>
<dbReference type="Gene3D" id="3.20.20.450">
    <property type="entry name" value="EAL domain"/>
    <property type="match status" value="1"/>
</dbReference>
<organism evidence="4 5">
    <name type="scientific">Aminipila terrae</name>
    <dbReference type="NCBI Taxonomy" id="2697030"/>
    <lineage>
        <taxon>Bacteria</taxon>
        <taxon>Bacillati</taxon>
        <taxon>Bacillota</taxon>
        <taxon>Clostridia</taxon>
        <taxon>Peptostreptococcales</taxon>
        <taxon>Anaerovoracaceae</taxon>
        <taxon>Aminipila</taxon>
    </lineage>
</organism>
<feature type="domain" description="GGDEF" evidence="3">
    <location>
        <begin position="503"/>
        <end position="627"/>
    </location>
</feature>
<name>A0A6P1MFT6_9FIRM</name>
<evidence type="ECO:0000259" key="2">
    <source>
        <dbReference type="PROSITE" id="PS50883"/>
    </source>
</evidence>
<evidence type="ECO:0000256" key="1">
    <source>
        <dbReference type="SAM" id="Phobius"/>
    </source>
</evidence>
<keyword evidence="5" id="KW-1185">Reference proteome</keyword>
<dbReference type="PROSITE" id="PS50887">
    <property type="entry name" value="GGDEF"/>
    <property type="match status" value="1"/>
</dbReference>
<dbReference type="InterPro" id="IPR029787">
    <property type="entry name" value="Nucleotide_cyclase"/>
</dbReference>
<dbReference type="InterPro" id="IPR001633">
    <property type="entry name" value="EAL_dom"/>
</dbReference>
<dbReference type="Gene3D" id="3.30.70.270">
    <property type="match status" value="1"/>
</dbReference>
<dbReference type="InterPro" id="IPR050706">
    <property type="entry name" value="Cyclic-di-GMP_PDE-like"/>
</dbReference>